<proteinExistence type="inferred from homology"/>
<evidence type="ECO:0000256" key="2">
    <source>
        <dbReference type="ARBA" id="ARBA00022801"/>
    </source>
</evidence>
<dbReference type="GO" id="GO:0016787">
    <property type="term" value="F:hydrolase activity"/>
    <property type="evidence" value="ECO:0007669"/>
    <property type="project" value="UniProtKB-KW"/>
</dbReference>
<accession>A0A7C9HBK3</accession>
<dbReference type="InterPro" id="IPR051927">
    <property type="entry name" value="Zn_Chap_cDPG_Synth"/>
</dbReference>
<dbReference type="EMBL" id="VENJ01000007">
    <property type="protein sequence ID" value="MTJ04385.1"/>
    <property type="molecule type" value="Genomic_DNA"/>
</dbReference>
<feature type="domain" description="CobW C-terminal" evidence="7">
    <location>
        <begin position="262"/>
        <end position="377"/>
    </location>
</feature>
<evidence type="ECO:0000256" key="1">
    <source>
        <dbReference type="ARBA" id="ARBA00022741"/>
    </source>
</evidence>
<dbReference type="InterPro" id="IPR047920">
    <property type="entry name" value="ZigA-like"/>
</dbReference>
<keyword evidence="2" id="KW-0378">Hydrolase</keyword>
<reference evidence="8 9" key="1">
    <citation type="submission" date="2019-06" db="EMBL/GenBank/DDBJ databases">
        <title>Enrichment of Autotrophic Halophilic Microorganisms from Red Sea Brine Pool Using Microbial Electrosynthesis System.</title>
        <authorList>
            <person name="Alqahtani M.F."/>
            <person name="Bajracharya S."/>
            <person name="Katuri K.P."/>
            <person name="Ali M."/>
            <person name="Saikaly P.E."/>
        </authorList>
    </citation>
    <scope>NUCLEOTIDE SEQUENCE [LARGE SCALE GENOMIC DNA]</scope>
    <source>
        <strain evidence="8">MES6</strain>
    </source>
</reference>
<gene>
    <name evidence="8" type="ORF">FH759_06795</name>
</gene>
<dbReference type="SUPFAM" id="SSF52540">
    <property type="entry name" value="P-loop containing nucleoside triphosphate hydrolases"/>
    <property type="match status" value="1"/>
</dbReference>
<comment type="caution">
    <text evidence="8">The sequence shown here is derived from an EMBL/GenBank/DDBJ whole genome shotgun (WGS) entry which is preliminary data.</text>
</comment>
<dbReference type="CDD" id="cd03112">
    <property type="entry name" value="CobW-like"/>
    <property type="match status" value="1"/>
</dbReference>
<keyword evidence="3" id="KW-0143">Chaperone</keyword>
<dbReference type="InterPro" id="IPR027417">
    <property type="entry name" value="P-loop_NTPase"/>
</dbReference>
<dbReference type="SMART" id="SM00833">
    <property type="entry name" value="CobW_C"/>
    <property type="match status" value="1"/>
</dbReference>
<dbReference type="RefSeq" id="WP_273249028.1">
    <property type="nucleotide sequence ID" value="NZ_VENJ01000007.1"/>
</dbReference>
<comment type="catalytic activity">
    <reaction evidence="6">
        <text>GTP + H2O = GDP + phosphate + H(+)</text>
        <dbReference type="Rhea" id="RHEA:19669"/>
        <dbReference type="ChEBI" id="CHEBI:15377"/>
        <dbReference type="ChEBI" id="CHEBI:15378"/>
        <dbReference type="ChEBI" id="CHEBI:37565"/>
        <dbReference type="ChEBI" id="CHEBI:43474"/>
        <dbReference type="ChEBI" id="CHEBI:58189"/>
    </reaction>
    <physiologicalReaction direction="left-to-right" evidence="6">
        <dbReference type="Rhea" id="RHEA:19670"/>
    </physiologicalReaction>
</comment>
<dbReference type="InterPro" id="IPR036627">
    <property type="entry name" value="CobW-likC_sf"/>
</dbReference>
<dbReference type="InterPro" id="IPR011629">
    <property type="entry name" value="CobW-like_C"/>
</dbReference>
<organism evidence="8 9">
    <name type="scientific">Sediminimonas qiaohouensis</name>
    <dbReference type="NCBI Taxonomy" id="552061"/>
    <lineage>
        <taxon>Bacteria</taxon>
        <taxon>Pseudomonadati</taxon>
        <taxon>Pseudomonadota</taxon>
        <taxon>Alphaproteobacteria</taxon>
        <taxon>Rhodobacterales</taxon>
        <taxon>Roseobacteraceae</taxon>
        <taxon>Sediminimonas</taxon>
    </lineage>
</organism>
<evidence type="ECO:0000256" key="4">
    <source>
        <dbReference type="ARBA" id="ARBA00034320"/>
    </source>
</evidence>
<dbReference type="GO" id="GO:0000166">
    <property type="term" value="F:nucleotide binding"/>
    <property type="evidence" value="ECO:0007669"/>
    <property type="project" value="UniProtKB-KW"/>
</dbReference>
<protein>
    <submittedName>
        <fullName evidence="8">GTP-binding protein</fullName>
    </submittedName>
</protein>
<dbReference type="Gene3D" id="3.40.50.300">
    <property type="entry name" value="P-loop containing nucleotide triphosphate hydrolases"/>
    <property type="match status" value="1"/>
</dbReference>
<name>A0A7C9HBK3_9RHOB</name>
<dbReference type="Proteomes" id="UP000483078">
    <property type="component" value="Unassembled WGS sequence"/>
</dbReference>
<keyword evidence="1" id="KW-0547">Nucleotide-binding</keyword>
<dbReference type="InterPro" id="IPR003495">
    <property type="entry name" value="CobW/HypB/UreG_nucleotide-bd"/>
</dbReference>
<comment type="function">
    <text evidence="5">Zinc chaperone that directly transfers zinc cofactor to target proteins, thereby activating them. Zinc is transferred from the CXCC motif in the GTPase domain to the zinc binding site in target proteins in a process requiring GTP hydrolysis.</text>
</comment>
<evidence type="ECO:0000256" key="6">
    <source>
        <dbReference type="ARBA" id="ARBA00049117"/>
    </source>
</evidence>
<dbReference type="Gene3D" id="3.30.1220.10">
    <property type="entry name" value="CobW-like, C-terminal domain"/>
    <property type="match status" value="1"/>
</dbReference>
<dbReference type="Pfam" id="PF02492">
    <property type="entry name" value="cobW"/>
    <property type="match status" value="1"/>
</dbReference>
<evidence type="ECO:0000313" key="9">
    <source>
        <dbReference type="Proteomes" id="UP000483078"/>
    </source>
</evidence>
<dbReference type="PANTHER" id="PTHR43603">
    <property type="entry name" value="COBW DOMAIN-CONTAINING PROTEIN DDB_G0274527"/>
    <property type="match status" value="1"/>
</dbReference>
<dbReference type="NCBIfam" id="NF038288">
    <property type="entry name" value="chaper_GTP_ZigA"/>
    <property type="match status" value="1"/>
</dbReference>
<sequence>MPPSDTRLPVTVLSGFLGAGKTTLLNQVLNNREGRRVAVIVNDMSEVNIDADLVRDGGADLSQTEEKLVEMTNGCICCTLRDDLLQEVRRLAAEGRFDYLLIESTGVSEPLPIAATFEFRNEGGESLSDVARLDTMVTVVDTVNLLKDYASHDFLKDRGEEMGEADDRTLVDLLVDQIEFADIVILNKVSDADAEKLDAARKIVRALNPDAQILETDYGRVPQSRIFDTGLFDFEAAHDHPLWAKELFGFADHVPETEEYGVSSFVYRARRPFHPQKLHDVLNGPLPGVLRAKGHFWVATRPDWLAEFSLAGALSSIRPLGMWWATVPPERRPDNPQAMAYLERHWQDPFGDRRQELVFIGAGMDKASITAALDAALLEGAEVFTPEAWTGLDAPFPEWRRAPEMA</sequence>
<comment type="similarity">
    <text evidence="4">Belongs to the SIMIBI class G3E GTPase family. ZNG1 subfamily.</text>
</comment>
<dbReference type="AlphaFoldDB" id="A0A7C9HBK3"/>
<evidence type="ECO:0000259" key="7">
    <source>
        <dbReference type="SMART" id="SM00833"/>
    </source>
</evidence>
<dbReference type="PANTHER" id="PTHR43603:SF1">
    <property type="entry name" value="ZINC-REGULATED GTPASE METALLOPROTEIN ACTIVATOR 1"/>
    <property type="match status" value="1"/>
</dbReference>
<dbReference type="Pfam" id="PF07683">
    <property type="entry name" value="CobW_C"/>
    <property type="match status" value="1"/>
</dbReference>
<evidence type="ECO:0000256" key="3">
    <source>
        <dbReference type="ARBA" id="ARBA00023186"/>
    </source>
</evidence>
<evidence type="ECO:0000313" key="8">
    <source>
        <dbReference type="EMBL" id="MTJ04385.1"/>
    </source>
</evidence>
<evidence type="ECO:0000256" key="5">
    <source>
        <dbReference type="ARBA" id="ARBA00045658"/>
    </source>
</evidence>